<proteinExistence type="predicted"/>
<evidence type="ECO:0000313" key="1">
    <source>
        <dbReference type="EMBL" id="QDU66715.1"/>
    </source>
</evidence>
<name>A0A518BIC5_9BACT</name>
<protein>
    <recommendedName>
        <fullName evidence="3">HIRAN domain protein</fullName>
    </recommendedName>
</protein>
<dbReference type="AlphaFoldDB" id="A0A518BIC5"/>
<dbReference type="Proteomes" id="UP000316921">
    <property type="component" value="Chromosome"/>
</dbReference>
<dbReference type="EMBL" id="CP036287">
    <property type="protein sequence ID" value="QDU66715.1"/>
    <property type="molecule type" value="Genomic_DNA"/>
</dbReference>
<keyword evidence="2" id="KW-1185">Reference proteome</keyword>
<reference evidence="1 2" key="1">
    <citation type="submission" date="2019-02" db="EMBL/GenBank/DDBJ databases">
        <title>Deep-cultivation of Planctomycetes and their phenomic and genomic characterization uncovers novel biology.</title>
        <authorList>
            <person name="Wiegand S."/>
            <person name="Jogler M."/>
            <person name="Boedeker C."/>
            <person name="Pinto D."/>
            <person name="Vollmers J."/>
            <person name="Rivas-Marin E."/>
            <person name="Kohn T."/>
            <person name="Peeters S.H."/>
            <person name="Heuer A."/>
            <person name="Rast P."/>
            <person name="Oberbeckmann S."/>
            <person name="Bunk B."/>
            <person name="Jeske O."/>
            <person name="Meyerdierks A."/>
            <person name="Storesund J.E."/>
            <person name="Kallscheuer N."/>
            <person name="Luecker S."/>
            <person name="Lage O.M."/>
            <person name="Pohl T."/>
            <person name="Merkel B.J."/>
            <person name="Hornburger P."/>
            <person name="Mueller R.-W."/>
            <person name="Bruemmer F."/>
            <person name="Labrenz M."/>
            <person name="Spormann A.M."/>
            <person name="Op den Camp H."/>
            <person name="Overmann J."/>
            <person name="Amann R."/>
            <person name="Jetten M.S.M."/>
            <person name="Mascher T."/>
            <person name="Medema M.H."/>
            <person name="Devos D.P."/>
            <person name="Kaster A.-K."/>
            <person name="Ovreas L."/>
            <person name="Rohde M."/>
            <person name="Galperin M.Y."/>
            <person name="Jogler C."/>
        </authorList>
    </citation>
    <scope>NUCLEOTIDE SEQUENCE [LARGE SCALE GENOMIC DNA]</scope>
    <source>
        <strain evidence="1 2">Pla133</strain>
    </source>
</reference>
<sequence length="282" mass="31752">MSEATLYIAWQDAERRRWYPVARLDRSADHFVFEYLRGAAAAATESEFGGFLEFPSTLDRYRSKELFPLFRNRILSKSRPEYADVMHWLDLEAGELEPIDAELEVLGRSHGLRGTDRLQLFAPPRLREDGRWGVTFLVHGSRHLKRRGGEVFEALAPGDRLLPMLDMENEQDPGAVCLRTDDGHSSGLLVVGYLPRFFAPFVYRALESQTAEMRGREPIDVAIEVVRVNSAATTPMAYRLLCRMTWPSDSVVGASMPGESFESAVGDEGVAAQLNPLRRHPA</sequence>
<accession>A0A518BIC5</accession>
<gene>
    <name evidence="1" type="ORF">Pla133_17910</name>
</gene>
<organism evidence="1 2">
    <name type="scientific">Engelhardtia mirabilis</name>
    <dbReference type="NCBI Taxonomy" id="2528011"/>
    <lineage>
        <taxon>Bacteria</taxon>
        <taxon>Pseudomonadati</taxon>
        <taxon>Planctomycetota</taxon>
        <taxon>Planctomycetia</taxon>
        <taxon>Planctomycetia incertae sedis</taxon>
        <taxon>Engelhardtia</taxon>
    </lineage>
</organism>
<evidence type="ECO:0008006" key="3">
    <source>
        <dbReference type="Google" id="ProtNLM"/>
    </source>
</evidence>
<dbReference type="KEGG" id="pbap:Pla133_17910"/>
<evidence type="ECO:0000313" key="2">
    <source>
        <dbReference type="Proteomes" id="UP000316921"/>
    </source>
</evidence>
<dbReference type="RefSeq" id="WP_145064529.1">
    <property type="nucleotide sequence ID" value="NZ_CP036287.1"/>
</dbReference>